<name>A0A5A7QJ31_STRAF</name>
<proteinExistence type="predicted"/>
<organism evidence="2 3">
    <name type="scientific">Striga asiatica</name>
    <name type="common">Asiatic witchweed</name>
    <name type="synonym">Buchnera asiatica</name>
    <dbReference type="NCBI Taxonomy" id="4170"/>
    <lineage>
        <taxon>Eukaryota</taxon>
        <taxon>Viridiplantae</taxon>
        <taxon>Streptophyta</taxon>
        <taxon>Embryophyta</taxon>
        <taxon>Tracheophyta</taxon>
        <taxon>Spermatophyta</taxon>
        <taxon>Magnoliopsida</taxon>
        <taxon>eudicotyledons</taxon>
        <taxon>Gunneridae</taxon>
        <taxon>Pentapetalae</taxon>
        <taxon>asterids</taxon>
        <taxon>lamiids</taxon>
        <taxon>Lamiales</taxon>
        <taxon>Orobanchaceae</taxon>
        <taxon>Buchnereae</taxon>
        <taxon>Striga</taxon>
    </lineage>
</organism>
<keyword evidence="3" id="KW-1185">Reference proteome</keyword>
<dbReference type="Proteomes" id="UP000325081">
    <property type="component" value="Unassembled WGS sequence"/>
</dbReference>
<evidence type="ECO:0000256" key="1">
    <source>
        <dbReference type="SAM" id="MobiDB-lite"/>
    </source>
</evidence>
<protein>
    <submittedName>
        <fullName evidence="2">Uncharacterized protein</fullName>
    </submittedName>
</protein>
<feature type="region of interest" description="Disordered" evidence="1">
    <location>
        <begin position="143"/>
        <end position="171"/>
    </location>
</feature>
<evidence type="ECO:0000313" key="2">
    <source>
        <dbReference type="EMBL" id="GER45303.1"/>
    </source>
</evidence>
<comment type="caution">
    <text evidence="2">The sequence shown here is derived from an EMBL/GenBank/DDBJ whole genome shotgun (WGS) entry which is preliminary data.</text>
</comment>
<sequence>MNIVARFKAKTKVQQITALSLKRDLGLLPEGEEEEKQQMNEEQPKINRLRQGHVRYGRAALQLLAPGGFHPEPPVHRQPRPSSTSSSSSSSSAGSFLFSLFELVKGLQFLVGINPNFSWGSPCLPGKMDKDWILFLNSRKGKIERGRERESEREKGGTENTGFSRVQSENKRGIGKMMEAIRDSGLEVLYDCRAEENVKK</sequence>
<feature type="region of interest" description="Disordered" evidence="1">
    <location>
        <begin position="67"/>
        <end position="89"/>
    </location>
</feature>
<accession>A0A5A7QJ31</accession>
<gene>
    <name evidence="2" type="ORF">STAS_22250</name>
</gene>
<feature type="compositionally biased region" description="Polar residues" evidence="1">
    <location>
        <begin position="158"/>
        <end position="167"/>
    </location>
</feature>
<feature type="compositionally biased region" description="Basic and acidic residues" evidence="1">
    <location>
        <begin position="143"/>
        <end position="157"/>
    </location>
</feature>
<evidence type="ECO:0000313" key="3">
    <source>
        <dbReference type="Proteomes" id="UP000325081"/>
    </source>
</evidence>
<dbReference type="AlphaFoldDB" id="A0A5A7QJ31"/>
<dbReference type="EMBL" id="BKCP01007181">
    <property type="protein sequence ID" value="GER45303.1"/>
    <property type="molecule type" value="Genomic_DNA"/>
</dbReference>
<reference evidence="3" key="1">
    <citation type="journal article" date="2019" name="Curr. Biol.">
        <title>Genome Sequence of Striga asiatica Provides Insight into the Evolution of Plant Parasitism.</title>
        <authorList>
            <person name="Yoshida S."/>
            <person name="Kim S."/>
            <person name="Wafula E.K."/>
            <person name="Tanskanen J."/>
            <person name="Kim Y.M."/>
            <person name="Honaas L."/>
            <person name="Yang Z."/>
            <person name="Spallek T."/>
            <person name="Conn C.E."/>
            <person name="Ichihashi Y."/>
            <person name="Cheong K."/>
            <person name="Cui S."/>
            <person name="Der J.P."/>
            <person name="Gundlach H."/>
            <person name="Jiao Y."/>
            <person name="Hori C."/>
            <person name="Ishida J.K."/>
            <person name="Kasahara H."/>
            <person name="Kiba T."/>
            <person name="Kim M.S."/>
            <person name="Koo N."/>
            <person name="Laohavisit A."/>
            <person name="Lee Y.H."/>
            <person name="Lumba S."/>
            <person name="McCourt P."/>
            <person name="Mortimer J.C."/>
            <person name="Mutuku J.M."/>
            <person name="Nomura T."/>
            <person name="Sasaki-Sekimoto Y."/>
            <person name="Seto Y."/>
            <person name="Wang Y."/>
            <person name="Wakatake T."/>
            <person name="Sakakibara H."/>
            <person name="Demura T."/>
            <person name="Yamaguchi S."/>
            <person name="Yoneyama K."/>
            <person name="Manabe R.I."/>
            <person name="Nelson D.C."/>
            <person name="Schulman A.H."/>
            <person name="Timko M.P."/>
            <person name="dePamphilis C.W."/>
            <person name="Choi D."/>
            <person name="Shirasu K."/>
        </authorList>
    </citation>
    <scope>NUCLEOTIDE SEQUENCE [LARGE SCALE GENOMIC DNA]</scope>
    <source>
        <strain evidence="3">cv. UVA1</strain>
    </source>
</reference>